<evidence type="ECO:0000313" key="2">
    <source>
        <dbReference type="Proteomes" id="UP001500185"/>
    </source>
</evidence>
<dbReference type="InterPro" id="IPR047765">
    <property type="entry name" value="GHMP_GYDIA-like"/>
</dbReference>
<name>A0ABN1K1Y3_9FLAO</name>
<dbReference type="Gene3D" id="3.30.230.10">
    <property type="match status" value="1"/>
</dbReference>
<evidence type="ECO:0000313" key="1">
    <source>
        <dbReference type="EMBL" id="GAA0752599.1"/>
    </source>
</evidence>
<dbReference type="Proteomes" id="UP001500185">
    <property type="component" value="Unassembled WGS sequence"/>
</dbReference>
<dbReference type="InterPro" id="IPR020568">
    <property type="entry name" value="Ribosomal_Su5_D2-typ_SF"/>
</dbReference>
<organism evidence="1 2">
    <name type="scientific">Psychroflexus lacisalsi</name>
    <dbReference type="NCBI Taxonomy" id="503928"/>
    <lineage>
        <taxon>Bacteria</taxon>
        <taxon>Pseudomonadati</taxon>
        <taxon>Bacteroidota</taxon>
        <taxon>Flavobacteriia</taxon>
        <taxon>Flavobacteriales</taxon>
        <taxon>Flavobacteriaceae</taxon>
        <taxon>Psychroflexus</taxon>
    </lineage>
</organism>
<comment type="caution">
    <text evidence="1">The sequence shown here is derived from an EMBL/GenBank/DDBJ whole genome shotgun (WGS) entry which is preliminary data.</text>
</comment>
<protein>
    <submittedName>
        <fullName evidence="1">GYDIA family GHMP kinase</fullName>
    </submittedName>
</protein>
<dbReference type="EMBL" id="BAAAGG010000004">
    <property type="protein sequence ID" value="GAA0752599.1"/>
    <property type="molecule type" value="Genomic_DNA"/>
</dbReference>
<keyword evidence="1" id="KW-0808">Transferase</keyword>
<dbReference type="InterPro" id="IPR014721">
    <property type="entry name" value="Ribsml_uS5_D2-typ_fold_subgr"/>
</dbReference>
<gene>
    <name evidence="1" type="ORF">GCM10009433_03750</name>
</gene>
<dbReference type="GO" id="GO:0016301">
    <property type="term" value="F:kinase activity"/>
    <property type="evidence" value="ECO:0007669"/>
    <property type="project" value="UniProtKB-KW"/>
</dbReference>
<reference evidence="2" key="1">
    <citation type="journal article" date="2019" name="Int. J. Syst. Evol. Microbiol.">
        <title>The Global Catalogue of Microorganisms (GCM) 10K type strain sequencing project: providing services to taxonomists for standard genome sequencing and annotation.</title>
        <authorList>
            <consortium name="The Broad Institute Genomics Platform"/>
            <consortium name="The Broad Institute Genome Sequencing Center for Infectious Disease"/>
            <person name="Wu L."/>
            <person name="Ma J."/>
        </authorList>
    </citation>
    <scope>NUCLEOTIDE SEQUENCE [LARGE SCALE GENOMIC DNA]</scope>
    <source>
        <strain evidence="2">JCM 16231</strain>
    </source>
</reference>
<dbReference type="SUPFAM" id="SSF54211">
    <property type="entry name" value="Ribosomal protein S5 domain 2-like"/>
    <property type="match status" value="1"/>
</dbReference>
<proteinExistence type="predicted"/>
<dbReference type="NCBIfam" id="NF040656">
    <property type="entry name" value="GHMP_GYDIA"/>
    <property type="match status" value="1"/>
</dbReference>
<sequence>MESQRFYSHGKLLLTGEYLVLNGAEALAIPCKFGQHLEVTPSENEISTWLSYDHENRVWLDLEFDLHKVISQELEGKDDFEKRLFQILIEAHQLNPEVFTQNYNFKTRLEFPKNWGLGTSSTLITNVSKWASVDPYQLLEKTFGGSGYDIACAKSEFPLVYSLENKKSKVKKTEIPKALKPYLYFVYLEEKQNSREAIANYRKMKPRNLEALISKINDITQKFQTVESYKDAQQLLLSHEECLSQILKIEPIQSRVFSDFDGAVKSLGAWGGDFVMAICETNPYSYFKNKGYNTVLSFNEMSL</sequence>
<keyword evidence="1" id="KW-0418">Kinase</keyword>
<keyword evidence="2" id="KW-1185">Reference proteome</keyword>
<dbReference type="RefSeq" id="WP_224455493.1">
    <property type="nucleotide sequence ID" value="NZ_BAAAGG010000004.1"/>
</dbReference>
<accession>A0ABN1K1Y3</accession>